<feature type="DNA-binding region" description="H-T-H motif" evidence="4">
    <location>
        <begin position="33"/>
        <end position="52"/>
    </location>
</feature>
<gene>
    <name evidence="6" type="ORF">SAMN04488001_2794</name>
</gene>
<dbReference type="AlphaFoldDB" id="A0A1H3A9F3"/>
<evidence type="ECO:0000256" key="1">
    <source>
        <dbReference type="ARBA" id="ARBA00023015"/>
    </source>
</evidence>
<dbReference type="GO" id="GO:0003700">
    <property type="term" value="F:DNA-binding transcription factor activity"/>
    <property type="evidence" value="ECO:0007669"/>
    <property type="project" value="TreeGrafter"/>
</dbReference>
<dbReference type="Pfam" id="PF00440">
    <property type="entry name" value="TetR_N"/>
    <property type="match status" value="1"/>
</dbReference>
<dbReference type="PROSITE" id="PS50977">
    <property type="entry name" value="HTH_TETR_2"/>
    <property type="match status" value="1"/>
</dbReference>
<keyword evidence="3" id="KW-0804">Transcription</keyword>
<evidence type="ECO:0000259" key="5">
    <source>
        <dbReference type="PROSITE" id="PS50977"/>
    </source>
</evidence>
<evidence type="ECO:0000256" key="4">
    <source>
        <dbReference type="PROSITE-ProRule" id="PRU00335"/>
    </source>
</evidence>
<dbReference type="SUPFAM" id="SSF46689">
    <property type="entry name" value="Homeodomain-like"/>
    <property type="match status" value="1"/>
</dbReference>
<dbReference type="InterPro" id="IPR025996">
    <property type="entry name" value="MT1864/Rv1816-like_C"/>
</dbReference>
<dbReference type="OrthoDB" id="7223515at2"/>
<sequence>MTGKVQKKREDLRARLIDIAEERIKTDGIAGLRARDLAKEAGCAVGAIYNVFGDMNDLIMAVNARTFKRVGAQVSKAVAAQPPGHPVNSMIAMSHAYLHFARDNTPAWRTLFDLEVSTEEKVPAWYLEELQNVFSLIADPLVRIFPDMSEEDVNLMTRGLFSSVHGIVLLGLEKRISGVPIDKLEHMISLVFNHLTSTPSEK</sequence>
<dbReference type="InterPro" id="IPR036271">
    <property type="entry name" value="Tet_transcr_reg_TetR-rel_C_sf"/>
</dbReference>
<dbReference type="STRING" id="670155.SAMN04488001_2794"/>
<evidence type="ECO:0000313" key="7">
    <source>
        <dbReference type="Proteomes" id="UP000199441"/>
    </source>
</evidence>
<evidence type="ECO:0000256" key="3">
    <source>
        <dbReference type="ARBA" id="ARBA00023163"/>
    </source>
</evidence>
<dbReference type="InterPro" id="IPR009057">
    <property type="entry name" value="Homeodomain-like_sf"/>
</dbReference>
<evidence type="ECO:0000313" key="6">
    <source>
        <dbReference type="EMBL" id="SDX26350.1"/>
    </source>
</evidence>
<dbReference type="SUPFAM" id="SSF48498">
    <property type="entry name" value="Tetracyclin repressor-like, C-terminal domain"/>
    <property type="match status" value="1"/>
</dbReference>
<dbReference type="GO" id="GO:0000976">
    <property type="term" value="F:transcription cis-regulatory region binding"/>
    <property type="evidence" value="ECO:0007669"/>
    <property type="project" value="TreeGrafter"/>
</dbReference>
<dbReference type="InterPro" id="IPR050109">
    <property type="entry name" value="HTH-type_TetR-like_transc_reg"/>
</dbReference>
<dbReference type="RefSeq" id="WP_089947551.1">
    <property type="nucleotide sequence ID" value="NZ_FNOI01000005.1"/>
</dbReference>
<keyword evidence="2 4" id="KW-0238">DNA-binding</keyword>
<name>A0A1H3A9F3_9RHOB</name>
<dbReference type="Gene3D" id="1.10.357.10">
    <property type="entry name" value="Tetracycline Repressor, domain 2"/>
    <property type="match status" value="1"/>
</dbReference>
<keyword evidence="1" id="KW-0805">Transcription regulation</keyword>
<evidence type="ECO:0000256" key="2">
    <source>
        <dbReference type="ARBA" id="ARBA00023125"/>
    </source>
</evidence>
<reference evidence="7" key="1">
    <citation type="submission" date="2016-10" db="EMBL/GenBank/DDBJ databases">
        <authorList>
            <person name="Varghese N."/>
            <person name="Submissions S."/>
        </authorList>
    </citation>
    <scope>NUCLEOTIDE SEQUENCE [LARGE SCALE GENOMIC DNA]</scope>
    <source>
        <strain evidence="7">DSM 26922</strain>
    </source>
</reference>
<accession>A0A1H3A9F3</accession>
<keyword evidence="7" id="KW-1185">Reference proteome</keyword>
<dbReference type="PANTHER" id="PTHR30055">
    <property type="entry name" value="HTH-TYPE TRANSCRIPTIONAL REGULATOR RUTR"/>
    <property type="match status" value="1"/>
</dbReference>
<feature type="domain" description="HTH tetR-type" evidence="5">
    <location>
        <begin position="10"/>
        <end position="70"/>
    </location>
</feature>
<dbReference type="EMBL" id="FNOI01000005">
    <property type="protein sequence ID" value="SDX26350.1"/>
    <property type="molecule type" value="Genomic_DNA"/>
</dbReference>
<dbReference type="Pfam" id="PF13305">
    <property type="entry name" value="TetR_C_33"/>
    <property type="match status" value="1"/>
</dbReference>
<organism evidence="6 7">
    <name type="scientific">Litoreibacter albidus</name>
    <dbReference type="NCBI Taxonomy" id="670155"/>
    <lineage>
        <taxon>Bacteria</taxon>
        <taxon>Pseudomonadati</taxon>
        <taxon>Pseudomonadota</taxon>
        <taxon>Alphaproteobacteria</taxon>
        <taxon>Rhodobacterales</taxon>
        <taxon>Roseobacteraceae</taxon>
        <taxon>Litoreibacter</taxon>
    </lineage>
</organism>
<protein>
    <submittedName>
        <fullName evidence="6">Transcriptional regulator, TetR family</fullName>
    </submittedName>
</protein>
<dbReference type="PANTHER" id="PTHR30055:SF234">
    <property type="entry name" value="HTH-TYPE TRANSCRIPTIONAL REGULATOR BETI"/>
    <property type="match status" value="1"/>
</dbReference>
<dbReference type="Proteomes" id="UP000199441">
    <property type="component" value="Unassembled WGS sequence"/>
</dbReference>
<proteinExistence type="predicted"/>
<dbReference type="InterPro" id="IPR001647">
    <property type="entry name" value="HTH_TetR"/>
</dbReference>